<evidence type="ECO:0000313" key="2">
    <source>
        <dbReference type="EMBL" id="MDV0447477.1"/>
    </source>
</evidence>
<protein>
    <recommendedName>
        <fullName evidence="4">TM2 domain-containing protein</fullName>
    </recommendedName>
</protein>
<evidence type="ECO:0000313" key="3">
    <source>
        <dbReference type="Proteomes" id="UP001271789"/>
    </source>
</evidence>
<dbReference type="RefSeq" id="WP_338099916.1">
    <property type="nucleotide sequence ID" value="NZ_JAWDKD010000020.1"/>
</dbReference>
<dbReference type="Proteomes" id="UP001271789">
    <property type="component" value="Unassembled WGS sequence"/>
</dbReference>
<organism evidence="2 3">
    <name type="scientific">Methanolapillus africanus</name>
    <dbReference type="NCBI Taxonomy" id="3028297"/>
    <lineage>
        <taxon>Archaea</taxon>
        <taxon>Methanobacteriati</taxon>
        <taxon>Methanobacteriota</taxon>
        <taxon>Stenosarchaea group</taxon>
        <taxon>Methanomicrobia</taxon>
        <taxon>Methanosarcinales</taxon>
        <taxon>Methanosarcinaceae</taxon>
        <taxon>Methanolapillus</taxon>
    </lineage>
</organism>
<keyword evidence="3" id="KW-1185">Reference proteome</keyword>
<keyword evidence="1" id="KW-0812">Transmembrane</keyword>
<sequence>MANPILAAIFSFFIPGLGQFYDGQFLRGAMIFIGIIIYGILAGTVGAILVWTVIVPILLSIFGLLIWIWNIYDAYQLAK</sequence>
<feature type="transmembrane region" description="Helical" evidence="1">
    <location>
        <begin position="28"/>
        <end position="48"/>
    </location>
</feature>
<accession>A0AAE4MJ84</accession>
<evidence type="ECO:0000256" key="1">
    <source>
        <dbReference type="SAM" id="Phobius"/>
    </source>
</evidence>
<keyword evidence="1" id="KW-1133">Transmembrane helix</keyword>
<keyword evidence="1" id="KW-0472">Membrane</keyword>
<proteinExistence type="predicted"/>
<evidence type="ECO:0008006" key="4">
    <source>
        <dbReference type="Google" id="ProtNLM"/>
    </source>
</evidence>
<dbReference type="AlphaFoldDB" id="A0AAE4MJ84"/>
<name>A0AAE4MJ84_9EURY</name>
<gene>
    <name evidence="2" type="ORF">MsAg5_13760</name>
</gene>
<feature type="transmembrane region" description="Helical" evidence="1">
    <location>
        <begin position="53"/>
        <end position="72"/>
    </location>
</feature>
<dbReference type="EMBL" id="JAWDKD010000020">
    <property type="protein sequence ID" value="MDV0447477.1"/>
    <property type="molecule type" value="Genomic_DNA"/>
</dbReference>
<reference evidence="2" key="1">
    <citation type="submission" date="2023-06" db="EMBL/GenBank/DDBJ databases">
        <title>Genome sequence of Methanosarcinaceae archaeon Ag5.</title>
        <authorList>
            <person name="Protasov E."/>
            <person name="Platt K."/>
            <person name="Poehlein A."/>
            <person name="Daniel R."/>
            <person name="Brune A."/>
        </authorList>
    </citation>
    <scope>NUCLEOTIDE SEQUENCE</scope>
    <source>
        <strain evidence="2">Ag5</strain>
    </source>
</reference>
<comment type="caution">
    <text evidence="2">The sequence shown here is derived from an EMBL/GenBank/DDBJ whole genome shotgun (WGS) entry which is preliminary data.</text>
</comment>